<evidence type="ECO:0000313" key="3">
    <source>
        <dbReference type="Proteomes" id="UP000234420"/>
    </source>
</evidence>
<sequence>MNTRKNTTVAQKILSKIENRNIKYPNNKLGSVKVLGWLFVLSLWNSRLFNLIFWLTSAIFFYKGFSIEWAYVLLLFPLFSASMPVYNIVMLNKAYRAGVKQKASKGVYMNPYPKFSNQHDQFEKGYHE</sequence>
<evidence type="ECO:0000256" key="1">
    <source>
        <dbReference type="SAM" id="Phobius"/>
    </source>
</evidence>
<dbReference type="RefSeq" id="WP_101767550.1">
    <property type="nucleotide sequence ID" value="NZ_BPPU01000003.1"/>
</dbReference>
<dbReference type="EMBL" id="NPIB01000002">
    <property type="protein sequence ID" value="PLC59348.1"/>
    <property type="molecule type" value="Genomic_DNA"/>
</dbReference>
<comment type="caution">
    <text evidence="2">The sequence shown here is derived from an EMBL/GenBank/DDBJ whole genome shotgun (WGS) entry which is preliminary data.</text>
</comment>
<accession>A0A2N4UWG3</accession>
<name>A0A2N4UWG3_9GAMM</name>
<feature type="transmembrane region" description="Helical" evidence="1">
    <location>
        <begin position="34"/>
        <end position="62"/>
    </location>
</feature>
<protein>
    <submittedName>
        <fullName evidence="2">Uncharacterized protein</fullName>
    </submittedName>
</protein>
<dbReference type="GeneID" id="69966042"/>
<proteinExistence type="predicted"/>
<feature type="transmembrane region" description="Helical" evidence="1">
    <location>
        <begin position="69"/>
        <end position="89"/>
    </location>
</feature>
<reference evidence="2 3" key="1">
    <citation type="journal article" date="2018" name="Syst. Appl. Microbiol.">
        <title>Photobacterium carnosum sp. nov., isolated from spoiled modified atmosphere packaged poultry meat.</title>
        <authorList>
            <person name="Hilgarth M."/>
            <person name="Fuertes S."/>
            <person name="Ehrmann M."/>
            <person name="Vogel R.F."/>
        </authorList>
    </citation>
    <scope>NUCLEOTIDE SEQUENCE [LARGE SCALE GENOMIC DNA]</scope>
    <source>
        <strain evidence="2 3">TMW 2.2021</strain>
    </source>
</reference>
<evidence type="ECO:0000313" key="2">
    <source>
        <dbReference type="EMBL" id="PLC59348.1"/>
    </source>
</evidence>
<organism evidence="2 3">
    <name type="scientific">Photobacterium carnosum</name>
    <dbReference type="NCBI Taxonomy" id="2023717"/>
    <lineage>
        <taxon>Bacteria</taxon>
        <taxon>Pseudomonadati</taxon>
        <taxon>Pseudomonadota</taxon>
        <taxon>Gammaproteobacteria</taxon>
        <taxon>Vibrionales</taxon>
        <taxon>Vibrionaceae</taxon>
        <taxon>Photobacterium</taxon>
    </lineage>
</organism>
<keyword evidence="3" id="KW-1185">Reference proteome</keyword>
<keyword evidence="1" id="KW-1133">Transmembrane helix</keyword>
<keyword evidence="1" id="KW-0472">Membrane</keyword>
<dbReference type="AlphaFoldDB" id="A0A2N4UWG3"/>
<dbReference type="Proteomes" id="UP000234420">
    <property type="component" value="Unassembled WGS sequence"/>
</dbReference>
<keyword evidence="1" id="KW-0812">Transmembrane</keyword>
<gene>
    <name evidence="2" type="ORF">CIK00_03500</name>
</gene>